<evidence type="ECO:0000256" key="1">
    <source>
        <dbReference type="ARBA" id="ARBA00005417"/>
    </source>
</evidence>
<dbReference type="InterPro" id="IPR003439">
    <property type="entry name" value="ABC_transporter-like_ATP-bd"/>
</dbReference>
<organism evidence="7 8">
    <name type="scientific">Rhizobium lusitanum</name>
    <dbReference type="NCBI Taxonomy" id="293958"/>
    <lineage>
        <taxon>Bacteria</taxon>
        <taxon>Pseudomonadati</taxon>
        <taxon>Pseudomonadota</taxon>
        <taxon>Alphaproteobacteria</taxon>
        <taxon>Hyphomicrobiales</taxon>
        <taxon>Rhizobiaceae</taxon>
        <taxon>Rhizobium/Agrobacterium group</taxon>
        <taxon>Rhizobium</taxon>
    </lineage>
</organism>
<proteinExistence type="inferred from homology"/>
<dbReference type="Proteomes" id="UP000483035">
    <property type="component" value="Unassembled WGS sequence"/>
</dbReference>
<dbReference type="GO" id="GO:0015658">
    <property type="term" value="F:branched-chain amino acid transmembrane transporter activity"/>
    <property type="evidence" value="ECO:0007669"/>
    <property type="project" value="TreeGrafter"/>
</dbReference>
<dbReference type="InterPro" id="IPR003593">
    <property type="entry name" value="AAA+_ATPase"/>
</dbReference>
<evidence type="ECO:0000256" key="4">
    <source>
        <dbReference type="ARBA" id="ARBA00022840"/>
    </source>
</evidence>
<evidence type="ECO:0000256" key="5">
    <source>
        <dbReference type="ARBA" id="ARBA00022970"/>
    </source>
</evidence>
<evidence type="ECO:0000313" key="7">
    <source>
        <dbReference type="EMBL" id="NEI74008.1"/>
    </source>
</evidence>
<dbReference type="PANTHER" id="PTHR43820">
    <property type="entry name" value="HIGH-AFFINITY BRANCHED-CHAIN AMINO ACID TRANSPORT ATP-BINDING PROTEIN LIVF"/>
    <property type="match status" value="1"/>
</dbReference>
<dbReference type="SMART" id="SM00382">
    <property type="entry name" value="AAA"/>
    <property type="match status" value="1"/>
</dbReference>
<protein>
    <submittedName>
        <fullName evidence="7">ATP-binding cassette domain-containing protein</fullName>
    </submittedName>
</protein>
<dbReference type="EMBL" id="WUEY01000024">
    <property type="protein sequence ID" value="NEI74008.1"/>
    <property type="molecule type" value="Genomic_DNA"/>
</dbReference>
<dbReference type="GO" id="GO:0015807">
    <property type="term" value="P:L-amino acid transport"/>
    <property type="evidence" value="ECO:0007669"/>
    <property type="project" value="TreeGrafter"/>
</dbReference>
<gene>
    <name evidence="7" type="ORF">GR212_31090</name>
</gene>
<name>A0A6L9UHA5_9HYPH</name>
<dbReference type="CDD" id="cd03224">
    <property type="entry name" value="ABC_TM1139_LivF_branched"/>
    <property type="match status" value="1"/>
</dbReference>
<dbReference type="PANTHER" id="PTHR43820:SF4">
    <property type="entry name" value="HIGH-AFFINITY BRANCHED-CHAIN AMINO ACID TRANSPORT ATP-BINDING PROTEIN LIVF"/>
    <property type="match status" value="1"/>
</dbReference>
<sequence>MKECRRPILEPRKNSTTSASLLKVAGLKAGYGRTQVLFGIDLEVRAGEIVTIIGANGAGKTSTLRSISGLTQVYAGDIEFKGRPIKGLPPEEITRLGLAHCPEGRQILQRLTVEENLLAGYIQGRGRSFDEIRTQVYDIFPILKERRHSLASRMSGGQQQMLAIGRSLMATPELLMLDEPSLGLAPKIINQIFEIIITLSKSGISLVVVEQNAAVALEIADYAYVIDAGCCSVEGGAHNVLNDPDLKAAYLGA</sequence>
<comment type="caution">
    <text evidence="7">The sequence shown here is derived from an EMBL/GenBank/DDBJ whole genome shotgun (WGS) entry which is preliminary data.</text>
</comment>
<reference evidence="7 8" key="1">
    <citation type="submission" date="2019-12" db="EMBL/GenBank/DDBJ databases">
        <title>Rhizobium genotypes associated with high levels of biological nitrogen fixation by grain legumes in a temperate-maritime cropping system.</title>
        <authorList>
            <person name="Maluk M."/>
            <person name="Francesc Ferrando Molina F."/>
            <person name="Lopez Del Egido L."/>
            <person name="Lafos M."/>
            <person name="Langarica-Fuentes A."/>
            <person name="Gebre Yohannes G."/>
            <person name="Young M.W."/>
            <person name="Martin P."/>
            <person name="Gantlett R."/>
            <person name="Kenicer G."/>
            <person name="Hawes C."/>
            <person name="Begg G.S."/>
            <person name="Quilliam R.S."/>
            <person name="Squire G.R."/>
            <person name="Poole P.S."/>
            <person name="Young P.W."/>
            <person name="Iannetta P.M."/>
            <person name="James E.K."/>
        </authorList>
    </citation>
    <scope>NUCLEOTIDE SEQUENCE [LARGE SCALE GENOMIC DNA]</scope>
    <source>
        <strain evidence="7 8">JHI1118</strain>
    </source>
</reference>
<dbReference type="PROSITE" id="PS00211">
    <property type="entry name" value="ABC_TRANSPORTER_1"/>
    <property type="match status" value="1"/>
</dbReference>
<evidence type="ECO:0000259" key="6">
    <source>
        <dbReference type="PROSITE" id="PS50893"/>
    </source>
</evidence>
<dbReference type="InterPro" id="IPR027417">
    <property type="entry name" value="P-loop_NTPase"/>
</dbReference>
<feature type="domain" description="ABC transporter" evidence="6">
    <location>
        <begin position="22"/>
        <end position="253"/>
    </location>
</feature>
<keyword evidence="4 7" id="KW-0067">ATP-binding</keyword>
<evidence type="ECO:0000256" key="2">
    <source>
        <dbReference type="ARBA" id="ARBA00022448"/>
    </source>
</evidence>
<dbReference type="SUPFAM" id="SSF52540">
    <property type="entry name" value="P-loop containing nucleoside triphosphate hydrolases"/>
    <property type="match status" value="1"/>
</dbReference>
<keyword evidence="3" id="KW-0547">Nucleotide-binding</keyword>
<comment type="similarity">
    <text evidence="1">Belongs to the ABC transporter superfamily.</text>
</comment>
<dbReference type="GO" id="GO:0016887">
    <property type="term" value="F:ATP hydrolysis activity"/>
    <property type="evidence" value="ECO:0007669"/>
    <property type="project" value="InterPro"/>
</dbReference>
<evidence type="ECO:0000256" key="3">
    <source>
        <dbReference type="ARBA" id="ARBA00022741"/>
    </source>
</evidence>
<dbReference type="GO" id="GO:0005524">
    <property type="term" value="F:ATP binding"/>
    <property type="evidence" value="ECO:0007669"/>
    <property type="project" value="UniProtKB-KW"/>
</dbReference>
<evidence type="ECO:0000313" key="8">
    <source>
        <dbReference type="Proteomes" id="UP000483035"/>
    </source>
</evidence>
<dbReference type="InterPro" id="IPR017871">
    <property type="entry name" value="ABC_transporter-like_CS"/>
</dbReference>
<keyword evidence="5" id="KW-0029">Amino-acid transport</keyword>
<accession>A0A6L9UHA5</accession>
<dbReference type="Gene3D" id="3.40.50.300">
    <property type="entry name" value="P-loop containing nucleotide triphosphate hydrolases"/>
    <property type="match status" value="1"/>
</dbReference>
<dbReference type="PROSITE" id="PS50893">
    <property type="entry name" value="ABC_TRANSPORTER_2"/>
    <property type="match status" value="1"/>
</dbReference>
<keyword evidence="2" id="KW-0813">Transport</keyword>
<dbReference type="AlphaFoldDB" id="A0A6L9UHA5"/>
<dbReference type="Pfam" id="PF00005">
    <property type="entry name" value="ABC_tran"/>
    <property type="match status" value="1"/>
</dbReference>
<dbReference type="InterPro" id="IPR052156">
    <property type="entry name" value="BCAA_Transport_ATP-bd_LivF"/>
</dbReference>